<evidence type="ECO:0000256" key="1">
    <source>
        <dbReference type="ARBA" id="ARBA00023004"/>
    </source>
</evidence>
<evidence type="ECO:0000313" key="4">
    <source>
        <dbReference type="Proteomes" id="UP001595607"/>
    </source>
</evidence>
<dbReference type="Proteomes" id="UP001595607">
    <property type="component" value="Unassembled WGS sequence"/>
</dbReference>
<proteinExistence type="predicted"/>
<keyword evidence="4" id="KW-1185">Reference proteome</keyword>
<evidence type="ECO:0000313" key="3">
    <source>
        <dbReference type="EMBL" id="MFC3301875.1"/>
    </source>
</evidence>
<organism evidence="3 4">
    <name type="scientific">Parvularcula lutaonensis</name>
    <dbReference type="NCBI Taxonomy" id="491923"/>
    <lineage>
        <taxon>Bacteria</taxon>
        <taxon>Pseudomonadati</taxon>
        <taxon>Pseudomonadota</taxon>
        <taxon>Alphaproteobacteria</taxon>
        <taxon>Parvularculales</taxon>
        <taxon>Parvularculaceae</taxon>
        <taxon>Parvularcula</taxon>
    </lineage>
</organism>
<feature type="domain" description="Ferrous iron transporter FeoA-like" evidence="2">
    <location>
        <begin position="5"/>
        <end position="78"/>
    </location>
</feature>
<dbReference type="PANTHER" id="PTHR42954:SF2">
    <property type="entry name" value="FE(2+) TRANSPORT PROTEIN A"/>
    <property type="match status" value="1"/>
</dbReference>
<gene>
    <name evidence="3" type="ORF">ACFONP_03945</name>
</gene>
<dbReference type="RefSeq" id="WP_189573700.1">
    <property type="nucleotide sequence ID" value="NZ_BMXU01000001.1"/>
</dbReference>
<dbReference type="InterPro" id="IPR052713">
    <property type="entry name" value="FeoA"/>
</dbReference>
<dbReference type="SUPFAM" id="SSF50037">
    <property type="entry name" value="C-terminal domain of transcriptional repressors"/>
    <property type="match status" value="1"/>
</dbReference>
<protein>
    <submittedName>
        <fullName evidence="3">Ferrous iron transport protein A</fullName>
    </submittedName>
</protein>
<reference evidence="4" key="1">
    <citation type="journal article" date="2019" name="Int. J. Syst. Evol. Microbiol.">
        <title>The Global Catalogue of Microorganisms (GCM) 10K type strain sequencing project: providing services to taxonomists for standard genome sequencing and annotation.</title>
        <authorList>
            <consortium name="The Broad Institute Genomics Platform"/>
            <consortium name="The Broad Institute Genome Sequencing Center for Infectious Disease"/>
            <person name="Wu L."/>
            <person name="Ma J."/>
        </authorList>
    </citation>
    <scope>NUCLEOTIDE SEQUENCE [LARGE SCALE GENOMIC DNA]</scope>
    <source>
        <strain evidence="4">KCTC 22245</strain>
    </source>
</reference>
<evidence type="ECO:0000259" key="2">
    <source>
        <dbReference type="SMART" id="SM00899"/>
    </source>
</evidence>
<dbReference type="InterPro" id="IPR007167">
    <property type="entry name" value="Fe-transptr_FeoA-like"/>
</dbReference>
<comment type="caution">
    <text evidence="3">The sequence shown here is derived from an EMBL/GenBank/DDBJ whole genome shotgun (WGS) entry which is preliminary data.</text>
</comment>
<accession>A0ABV7MAV9</accession>
<dbReference type="Pfam" id="PF04023">
    <property type="entry name" value="FeoA"/>
    <property type="match status" value="1"/>
</dbReference>
<dbReference type="PANTHER" id="PTHR42954">
    <property type="entry name" value="FE(2+) TRANSPORT PROTEIN A"/>
    <property type="match status" value="1"/>
</dbReference>
<name>A0ABV7MAV9_9PROT</name>
<dbReference type="EMBL" id="JBHRVA010000002">
    <property type="protein sequence ID" value="MFC3301875.1"/>
    <property type="molecule type" value="Genomic_DNA"/>
</dbReference>
<dbReference type="Gene3D" id="2.30.30.90">
    <property type="match status" value="1"/>
</dbReference>
<sequence>MSAPIPLPSLKNGQKATILALRGEDALTAQLADNGFVPGEAVWIVRRGLIGGTPLAVQLGRAVIALRRDEALAIEVEPA</sequence>
<dbReference type="InterPro" id="IPR008988">
    <property type="entry name" value="Transcriptional_repressor_C"/>
</dbReference>
<dbReference type="InterPro" id="IPR038157">
    <property type="entry name" value="FeoA_core_dom"/>
</dbReference>
<dbReference type="SMART" id="SM00899">
    <property type="entry name" value="FeoA"/>
    <property type="match status" value="1"/>
</dbReference>
<keyword evidence="1" id="KW-0408">Iron</keyword>